<keyword evidence="2" id="KW-0378">Hydrolase</keyword>
<feature type="compositionally biased region" description="Low complexity" evidence="3">
    <location>
        <begin position="28"/>
        <end position="54"/>
    </location>
</feature>
<evidence type="ECO:0000256" key="3">
    <source>
        <dbReference type="SAM" id="MobiDB-lite"/>
    </source>
</evidence>
<feature type="region of interest" description="Disordered" evidence="3">
    <location>
        <begin position="28"/>
        <end position="79"/>
    </location>
</feature>
<evidence type="ECO:0000259" key="4">
    <source>
        <dbReference type="PROSITE" id="PS51677"/>
    </source>
</evidence>
<sequence>MLHRPRRHGLLAGLTALTLLASAACTADTPDPAGSTSSTGPTATPGTGSTTGPGTPSPTPLTPGDPLPNLPAELTPGVSDDAVTDQTYRISLSVPRIPQTPGLTRWLVGQRDRTASTFRSDYGPAKSPTSAELNGDWRLIGASPQVVGVRLSRMELSGASTVDLDTFVWWDVAADRRIPARGLVRGDAWSRLSSEVTRRLGERADPDDLKARLAEPEAPEGAGPAIAFLRDGRMWVGFEPGEVAPYSEGAVSVVLPRAVGDALLSEQGSAARDAAVKPTAVGRPTTSTTAPPTTPTPSTTARPVDCTVERCVALTYDDGPGAHTERLLSTLRSKGARATFFMLGEQASRYPQVVRSVKSAGMEIGSHSWGHEQLTAMTPGALRSDLSRTNQTLSQLTGTPVRLVRPPYGARTAQVDKVSGELGMAEVLWDVDTLDWKYRDPGRLPKDATSAVRPGSIVLMHDIHRSTVDGAPALIDALQKKGYTLVTVSELLGSTQAGKTYSRR</sequence>
<dbReference type="EMBL" id="AP027735">
    <property type="protein sequence ID" value="BDZ59730.1"/>
    <property type="molecule type" value="Genomic_DNA"/>
</dbReference>
<feature type="domain" description="NodB homology" evidence="4">
    <location>
        <begin position="310"/>
        <end position="486"/>
    </location>
</feature>
<organism evidence="5">
    <name type="scientific">Barrientosiimonas endolithica</name>
    <dbReference type="NCBI Taxonomy" id="1535208"/>
    <lineage>
        <taxon>Bacteria</taxon>
        <taxon>Bacillati</taxon>
        <taxon>Actinomycetota</taxon>
        <taxon>Actinomycetes</taxon>
        <taxon>Micrococcales</taxon>
        <taxon>Dermacoccaceae</taxon>
        <taxon>Barrientosiimonas</taxon>
    </lineage>
</organism>
<dbReference type="Gene3D" id="3.20.20.370">
    <property type="entry name" value="Glycoside hydrolase/deacetylase"/>
    <property type="match status" value="1"/>
</dbReference>
<dbReference type="PROSITE" id="PS51257">
    <property type="entry name" value="PROKAR_LIPOPROTEIN"/>
    <property type="match status" value="1"/>
</dbReference>
<dbReference type="InterPro" id="IPR011330">
    <property type="entry name" value="Glyco_hydro/deAcase_b/a-brl"/>
</dbReference>
<dbReference type="RefSeq" id="WP_289231622.1">
    <property type="nucleotide sequence ID" value="NZ_AP027735.1"/>
</dbReference>
<feature type="compositionally biased region" description="Pro residues" evidence="3">
    <location>
        <begin position="55"/>
        <end position="69"/>
    </location>
</feature>
<reference evidence="5" key="2">
    <citation type="submission" date="2023-02" db="EMBL/GenBank/DDBJ databases">
        <authorList>
            <person name="Sun Q."/>
            <person name="Mori K."/>
        </authorList>
    </citation>
    <scope>NUCLEOTIDE SEQUENCE</scope>
    <source>
        <strain evidence="5">NBRC 110608</strain>
    </source>
</reference>
<dbReference type="PROSITE" id="PS51677">
    <property type="entry name" value="NODB"/>
    <property type="match status" value="1"/>
</dbReference>
<evidence type="ECO:0000313" key="5">
    <source>
        <dbReference type="EMBL" id="BDZ59730.1"/>
    </source>
</evidence>
<evidence type="ECO:0000256" key="1">
    <source>
        <dbReference type="ARBA" id="ARBA00022723"/>
    </source>
</evidence>
<evidence type="ECO:0000256" key="2">
    <source>
        <dbReference type="ARBA" id="ARBA00022801"/>
    </source>
</evidence>
<dbReference type="Pfam" id="PF01522">
    <property type="entry name" value="Polysacc_deac_1"/>
    <property type="match status" value="1"/>
</dbReference>
<dbReference type="SUPFAM" id="SSF88713">
    <property type="entry name" value="Glycoside hydrolase/deacetylase"/>
    <property type="match status" value="1"/>
</dbReference>
<dbReference type="InterPro" id="IPR050248">
    <property type="entry name" value="Polysacc_deacetylase_ArnD"/>
</dbReference>
<accession>A0ABN6YV04</accession>
<reference evidence="5" key="1">
    <citation type="journal article" date="2014" name="Int. J. Syst. Evol. Microbiol.">
        <title>Complete genome of a new Firmicutes species belonging to the dominant human colonic microbiota ('Ruminococcus bicirculans') reveals two chromosomes and a selective capacity to utilize plant glucans.</title>
        <authorList>
            <consortium name="NISC Comparative Sequencing Program"/>
            <person name="Wegmann U."/>
            <person name="Louis P."/>
            <person name="Goesmann A."/>
            <person name="Henrissat B."/>
            <person name="Duncan S.H."/>
            <person name="Flint H.J."/>
        </authorList>
    </citation>
    <scope>NUCLEOTIDE SEQUENCE</scope>
    <source>
        <strain evidence="5">NBRC 110608</strain>
    </source>
</reference>
<dbReference type="InterPro" id="IPR002509">
    <property type="entry name" value="NODB_dom"/>
</dbReference>
<gene>
    <name evidence="5" type="ORF">GCM10025872_33870</name>
</gene>
<feature type="region of interest" description="Disordered" evidence="3">
    <location>
        <begin position="270"/>
        <end position="302"/>
    </location>
</feature>
<feature type="compositionally biased region" description="Low complexity" evidence="3">
    <location>
        <begin position="283"/>
        <end position="302"/>
    </location>
</feature>
<protein>
    <recommendedName>
        <fullName evidence="4">NodB homology domain-containing protein</fullName>
    </recommendedName>
</protein>
<dbReference type="PANTHER" id="PTHR10587:SF133">
    <property type="entry name" value="CHITIN DEACETYLASE 1-RELATED"/>
    <property type="match status" value="1"/>
</dbReference>
<proteinExistence type="predicted"/>
<keyword evidence="1" id="KW-0479">Metal-binding</keyword>
<name>A0ABN6YV04_9MICO</name>
<dbReference type="PANTHER" id="PTHR10587">
    <property type="entry name" value="GLYCOSYL TRANSFERASE-RELATED"/>
    <property type="match status" value="1"/>
</dbReference>